<organism evidence="2">
    <name type="scientific">Perkinsus marinus (strain ATCC 50983 / TXsc)</name>
    <dbReference type="NCBI Taxonomy" id="423536"/>
    <lineage>
        <taxon>Eukaryota</taxon>
        <taxon>Sar</taxon>
        <taxon>Alveolata</taxon>
        <taxon>Perkinsozoa</taxon>
        <taxon>Perkinsea</taxon>
        <taxon>Perkinsida</taxon>
        <taxon>Perkinsidae</taxon>
        <taxon>Perkinsus</taxon>
    </lineage>
</organism>
<evidence type="ECO:0000313" key="2">
    <source>
        <dbReference type="Proteomes" id="UP000007800"/>
    </source>
</evidence>
<evidence type="ECO:0000313" key="1">
    <source>
        <dbReference type="EMBL" id="EER03041.1"/>
    </source>
</evidence>
<protein>
    <submittedName>
        <fullName evidence="1">Uncharacterized protein</fullName>
    </submittedName>
</protein>
<dbReference type="EMBL" id="GG682469">
    <property type="protein sequence ID" value="EER03041.1"/>
    <property type="molecule type" value="Genomic_DNA"/>
</dbReference>
<keyword evidence="2" id="KW-1185">Reference proteome</keyword>
<reference evidence="1 2" key="1">
    <citation type="submission" date="2008-07" db="EMBL/GenBank/DDBJ databases">
        <authorList>
            <person name="El-Sayed N."/>
            <person name="Caler E."/>
            <person name="Inman J."/>
            <person name="Amedeo P."/>
            <person name="Hass B."/>
            <person name="Wortman J."/>
        </authorList>
    </citation>
    <scope>NUCLEOTIDE SEQUENCE [LARGE SCALE GENOMIC DNA]</scope>
    <source>
        <strain evidence="2">ATCC 50983 / TXsc</strain>
    </source>
</reference>
<dbReference type="GeneID" id="9051707"/>
<dbReference type="AlphaFoldDB" id="C5LJM4"/>
<accession>C5LJM4</accession>
<proteinExistence type="predicted"/>
<sequence length="150" mass="16320">MTEICVMNDMTRTVVKLHCAFKLGGDSTDEEIPEDRFIEAAVGAACKRFLGEIGSKRLEWSIGSVSATPESAAGDFVVCIEVREAGRKRTKSRSNRSTERLRPHQLLWASLTALRSMASRPCRVCVVKVEEGDAQAMEGGAPSGGLMMID</sequence>
<name>C5LJM4_PERM5</name>
<gene>
    <name evidence="1" type="ORF">Pmar_PMAR001786</name>
</gene>
<dbReference type="InParanoid" id="C5LJM4"/>
<dbReference type="Proteomes" id="UP000007800">
    <property type="component" value="Unassembled WGS sequence"/>
</dbReference>
<dbReference type="RefSeq" id="XP_002771225.1">
    <property type="nucleotide sequence ID" value="XM_002771179.1"/>
</dbReference>